<proteinExistence type="predicted"/>
<evidence type="ECO:0000313" key="2">
    <source>
        <dbReference type="Proteomes" id="UP000045706"/>
    </source>
</evidence>
<accession>A0A0G4NCB0</accession>
<sequence>MFSVNRHMSTNGKGCPASLGKLRAFSSGIAAHVGLSELWSLLLPLQVGIHNTTGQMSVLHFSGPYAHLDCDNVMTGCFGTNSILE</sequence>
<dbReference type="Proteomes" id="UP000045706">
    <property type="component" value="Unassembled WGS sequence"/>
</dbReference>
<name>A0A0G4NCB0_VERLO</name>
<dbReference type="EMBL" id="CVQI01033828">
    <property type="protein sequence ID" value="CRK44112.1"/>
    <property type="molecule type" value="Genomic_DNA"/>
</dbReference>
<evidence type="ECO:0000313" key="1">
    <source>
        <dbReference type="EMBL" id="CRK44112.1"/>
    </source>
</evidence>
<gene>
    <name evidence="1" type="ORF">BN1723_006029</name>
</gene>
<protein>
    <submittedName>
        <fullName evidence="1">Uncharacterized protein</fullName>
    </submittedName>
</protein>
<dbReference type="AlphaFoldDB" id="A0A0G4NCB0"/>
<reference evidence="2" key="1">
    <citation type="submission" date="2015-05" db="EMBL/GenBank/DDBJ databases">
        <authorList>
            <person name="Fogelqvist Johan"/>
        </authorList>
    </citation>
    <scope>NUCLEOTIDE SEQUENCE [LARGE SCALE GENOMIC DNA]</scope>
</reference>
<organism evidence="1 2">
    <name type="scientific">Verticillium longisporum</name>
    <name type="common">Verticillium dahliae var. longisporum</name>
    <dbReference type="NCBI Taxonomy" id="100787"/>
    <lineage>
        <taxon>Eukaryota</taxon>
        <taxon>Fungi</taxon>
        <taxon>Dikarya</taxon>
        <taxon>Ascomycota</taxon>
        <taxon>Pezizomycotina</taxon>
        <taxon>Sordariomycetes</taxon>
        <taxon>Hypocreomycetidae</taxon>
        <taxon>Glomerellales</taxon>
        <taxon>Plectosphaerellaceae</taxon>
        <taxon>Verticillium</taxon>
    </lineage>
</organism>